<dbReference type="Pfam" id="PF00364">
    <property type="entry name" value="Biotin_lipoyl"/>
    <property type="match status" value="1"/>
</dbReference>
<evidence type="ECO:0000256" key="1">
    <source>
        <dbReference type="ARBA" id="ARBA00005194"/>
    </source>
</evidence>
<dbReference type="InterPro" id="IPR011053">
    <property type="entry name" value="Single_hybrid_motif"/>
</dbReference>
<organism evidence="10 11">
    <name type="scientific">Bariatricus massiliensis</name>
    <dbReference type="NCBI Taxonomy" id="1745713"/>
    <lineage>
        <taxon>Bacteria</taxon>
        <taxon>Bacillati</taxon>
        <taxon>Bacillota</taxon>
        <taxon>Clostridia</taxon>
        <taxon>Lachnospirales</taxon>
        <taxon>Lachnospiraceae</taxon>
        <taxon>Bariatricus</taxon>
    </lineage>
</organism>
<evidence type="ECO:0000313" key="11">
    <source>
        <dbReference type="Proteomes" id="UP001299546"/>
    </source>
</evidence>
<evidence type="ECO:0000259" key="9">
    <source>
        <dbReference type="PROSITE" id="PS50968"/>
    </source>
</evidence>
<keyword evidence="11" id="KW-1185">Reference proteome</keyword>
<name>A0ABS8DDE0_9FIRM</name>
<evidence type="ECO:0000256" key="7">
    <source>
        <dbReference type="ARBA" id="ARBA00023267"/>
    </source>
</evidence>
<dbReference type="InterPro" id="IPR001249">
    <property type="entry name" value="AcCoA_biotinCC"/>
</dbReference>
<dbReference type="PRINTS" id="PR01071">
    <property type="entry name" value="ACOABIOTINCC"/>
</dbReference>
<dbReference type="InterPro" id="IPR050709">
    <property type="entry name" value="Biotin_Carboxyl_Carrier/Decarb"/>
</dbReference>
<dbReference type="Gene3D" id="2.40.50.100">
    <property type="match status" value="1"/>
</dbReference>
<proteinExistence type="predicted"/>
<evidence type="ECO:0000256" key="8">
    <source>
        <dbReference type="RuleBase" id="RU364072"/>
    </source>
</evidence>
<dbReference type="PROSITE" id="PS50968">
    <property type="entry name" value="BIOTINYL_LIPOYL"/>
    <property type="match status" value="1"/>
</dbReference>
<dbReference type="Proteomes" id="UP001299546">
    <property type="component" value="Unassembled WGS sequence"/>
</dbReference>
<protein>
    <recommendedName>
        <fullName evidence="2 8">Biotin carboxyl carrier protein of acetyl-CoA carboxylase</fullName>
    </recommendedName>
</protein>
<dbReference type="NCBIfam" id="TIGR00531">
    <property type="entry name" value="BCCP"/>
    <property type="match status" value="1"/>
</dbReference>
<dbReference type="PROSITE" id="PS00188">
    <property type="entry name" value="BIOTIN"/>
    <property type="match status" value="1"/>
</dbReference>
<gene>
    <name evidence="10" type="primary">accB</name>
    <name evidence="10" type="ORF">LIZ65_03760</name>
</gene>
<dbReference type="InterPro" id="IPR001882">
    <property type="entry name" value="Biotin_BS"/>
</dbReference>
<keyword evidence="6 8" id="KW-0275">Fatty acid biosynthesis</keyword>
<comment type="pathway">
    <text evidence="1 8">Lipid metabolism; fatty acid biosynthesis.</text>
</comment>
<dbReference type="GO" id="GO:0003989">
    <property type="term" value="F:acetyl-CoA carboxylase activity"/>
    <property type="evidence" value="ECO:0007669"/>
    <property type="project" value="UniProtKB-EC"/>
</dbReference>
<dbReference type="InterPro" id="IPR000089">
    <property type="entry name" value="Biotin_lipoyl"/>
</dbReference>
<dbReference type="SUPFAM" id="SSF51230">
    <property type="entry name" value="Single hybrid motif"/>
    <property type="match status" value="1"/>
</dbReference>
<reference evidence="10 11" key="1">
    <citation type="submission" date="2021-10" db="EMBL/GenBank/DDBJ databases">
        <title>Collection of gut derived symbiotic bacterial strains cultured from healthy donors.</title>
        <authorList>
            <person name="Lin H."/>
            <person name="Littmann E."/>
            <person name="Kohout C."/>
            <person name="Pamer E.G."/>
        </authorList>
    </citation>
    <scope>NUCLEOTIDE SEQUENCE [LARGE SCALE GENOMIC DNA]</scope>
    <source>
        <strain evidence="10 11">DFI.1.165</strain>
    </source>
</reference>
<evidence type="ECO:0000313" key="10">
    <source>
        <dbReference type="EMBL" id="MCB7386395.1"/>
    </source>
</evidence>
<keyword evidence="7 8" id="KW-0092">Biotin</keyword>
<evidence type="ECO:0000256" key="4">
    <source>
        <dbReference type="ARBA" id="ARBA00022832"/>
    </source>
</evidence>
<dbReference type="CDD" id="cd06850">
    <property type="entry name" value="biotinyl_domain"/>
    <property type="match status" value="1"/>
</dbReference>
<dbReference type="RefSeq" id="WP_066737018.1">
    <property type="nucleotide sequence ID" value="NZ_JAJCIQ010000002.1"/>
</dbReference>
<accession>A0ABS8DDE0</accession>
<feature type="domain" description="Lipoyl-binding" evidence="9">
    <location>
        <begin position="83"/>
        <end position="159"/>
    </location>
</feature>
<keyword evidence="10" id="KW-0436">Ligase</keyword>
<keyword evidence="4 8" id="KW-0276">Fatty acid metabolism</keyword>
<evidence type="ECO:0000256" key="5">
    <source>
        <dbReference type="ARBA" id="ARBA00023098"/>
    </source>
</evidence>
<dbReference type="PANTHER" id="PTHR45266:SF3">
    <property type="entry name" value="OXALOACETATE DECARBOXYLASE ALPHA CHAIN"/>
    <property type="match status" value="1"/>
</dbReference>
<sequence>MEFEQLVTLIQTVSDSTLTGFKYEENGIKLSMSREKDKVAFAAAGAAIPAEALQAVQAAPQMTAALQTAEDDEESTSMEDKPGRLIKSPLVGTFYVAPSEEAEPFVEAGASVKKGQTIAIVEAMKLMNDIESEFDGTVAEVLVANGEAVEYGQPLFRIV</sequence>
<comment type="function">
    <text evidence="8">This protein is a component of the acetyl coenzyme A carboxylase complex; first, biotin carboxylase catalyzes the carboxylation of the carrier protein and then the transcarboxylase transfers the carboxyl group to form malonyl-CoA.</text>
</comment>
<evidence type="ECO:0000256" key="6">
    <source>
        <dbReference type="ARBA" id="ARBA00023160"/>
    </source>
</evidence>
<keyword evidence="3 8" id="KW-0444">Lipid biosynthesis</keyword>
<dbReference type="EMBL" id="JAJCIS010000002">
    <property type="protein sequence ID" value="MCB7386395.1"/>
    <property type="molecule type" value="Genomic_DNA"/>
</dbReference>
<comment type="caution">
    <text evidence="10">The sequence shown here is derived from an EMBL/GenBank/DDBJ whole genome shotgun (WGS) entry which is preliminary data.</text>
</comment>
<evidence type="ECO:0000256" key="3">
    <source>
        <dbReference type="ARBA" id="ARBA00022516"/>
    </source>
</evidence>
<keyword evidence="5 8" id="KW-0443">Lipid metabolism</keyword>
<dbReference type="PANTHER" id="PTHR45266">
    <property type="entry name" value="OXALOACETATE DECARBOXYLASE ALPHA CHAIN"/>
    <property type="match status" value="1"/>
</dbReference>
<evidence type="ECO:0000256" key="2">
    <source>
        <dbReference type="ARBA" id="ARBA00017562"/>
    </source>
</evidence>